<dbReference type="VEuPathDB" id="FungiDB:AB675_6674"/>
<comment type="caution">
    <text evidence="2">The sequence shown here is derived from an EMBL/GenBank/DDBJ whole genome shotgun (WGS) entry which is preliminary data.</text>
</comment>
<accession>A0A0N0NQ70</accession>
<gene>
    <name evidence="2" type="ORF">AB675_6674</name>
</gene>
<evidence type="ECO:0000259" key="1">
    <source>
        <dbReference type="Pfam" id="PF00294"/>
    </source>
</evidence>
<evidence type="ECO:0000313" key="2">
    <source>
        <dbReference type="EMBL" id="KPI43359.1"/>
    </source>
</evidence>
<dbReference type="STRING" id="1664694.A0A0N0NQ70"/>
<dbReference type="Proteomes" id="UP000038010">
    <property type="component" value="Unassembled WGS sequence"/>
</dbReference>
<dbReference type="InterPro" id="IPR029056">
    <property type="entry name" value="Ribokinase-like"/>
</dbReference>
<dbReference type="PANTHER" id="PTHR47098:SF2">
    <property type="entry name" value="PROTEIN MAK32"/>
    <property type="match status" value="1"/>
</dbReference>
<feature type="domain" description="Carbohydrate kinase PfkB" evidence="1">
    <location>
        <begin position="29"/>
        <end position="139"/>
    </location>
</feature>
<dbReference type="SUPFAM" id="SSF53613">
    <property type="entry name" value="Ribokinase-like"/>
    <property type="match status" value="1"/>
</dbReference>
<dbReference type="Pfam" id="PF00294">
    <property type="entry name" value="PfkB"/>
    <property type="match status" value="1"/>
</dbReference>
<proteinExistence type="predicted"/>
<dbReference type="AlphaFoldDB" id="A0A0N0NQ70"/>
<dbReference type="OrthoDB" id="497927at2759"/>
<dbReference type="EMBL" id="LFJN01000005">
    <property type="protein sequence ID" value="KPI43359.1"/>
    <property type="molecule type" value="Genomic_DNA"/>
</dbReference>
<protein>
    <recommendedName>
        <fullName evidence="1">Carbohydrate kinase PfkB domain-containing protein</fullName>
    </recommendedName>
</protein>
<dbReference type="PANTHER" id="PTHR47098">
    <property type="entry name" value="PROTEIN MAK32"/>
    <property type="match status" value="1"/>
</dbReference>
<keyword evidence="3" id="KW-1185">Reference proteome</keyword>
<sequence>MSLVEALRARRSALNTNARPPVVIWEPIPDLCTPAELKNLQQASTFVNVISPNGEELADFFASGNKSIAEEDMVRSLLTNCGENPEQAVIVRNGADGSRLHCRGRVLHFKAYHQDAERVIDPTGGGNSYLGAMAMALTKRVQPGLEATAQCLNSSITSESRSLLEMILAAVHGTIAASYAIEQIGTPSLDGGCGVWNGEAYEDRYTLYLRREKSYLSHQLATQGQNLIPS</sequence>
<reference evidence="2 3" key="1">
    <citation type="submission" date="2015-06" db="EMBL/GenBank/DDBJ databases">
        <title>Draft genome of the ant-associated black yeast Phialophora attae CBS 131958.</title>
        <authorList>
            <person name="Moreno L.F."/>
            <person name="Stielow B.J."/>
            <person name="de Hoog S."/>
            <person name="Vicente V.A."/>
            <person name="Weiss V.A."/>
            <person name="de Vries M."/>
            <person name="Cruz L.M."/>
            <person name="Souza E.M."/>
        </authorList>
    </citation>
    <scope>NUCLEOTIDE SEQUENCE [LARGE SCALE GENOMIC DNA]</scope>
    <source>
        <strain evidence="2 3">CBS 131958</strain>
    </source>
</reference>
<name>A0A0N0NQ70_9EURO</name>
<dbReference type="Gene3D" id="3.40.1190.20">
    <property type="match status" value="1"/>
</dbReference>
<organism evidence="2 3">
    <name type="scientific">Cyphellophora attinorum</name>
    <dbReference type="NCBI Taxonomy" id="1664694"/>
    <lineage>
        <taxon>Eukaryota</taxon>
        <taxon>Fungi</taxon>
        <taxon>Dikarya</taxon>
        <taxon>Ascomycota</taxon>
        <taxon>Pezizomycotina</taxon>
        <taxon>Eurotiomycetes</taxon>
        <taxon>Chaetothyriomycetidae</taxon>
        <taxon>Chaetothyriales</taxon>
        <taxon>Cyphellophoraceae</taxon>
        <taxon>Cyphellophora</taxon>
    </lineage>
</organism>
<dbReference type="RefSeq" id="XP_018003322.1">
    <property type="nucleotide sequence ID" value="XM_018146982.1"/>
</dbReference>
<dbReference type="InterPro" id="IPR011611">
    <property type="entry name" value="PfkB_dom"/>
</dbReference>
<dbReference type="GeneID" id="28738862"/>
<evidence type="ECO:0000313" key="3">
    <source>
        <dbReference type="Proteomes" id="UP000038010"/>
    </source>
</evidence>